<reference evidence="3 4" key="1">
    <citation type="submission" date="2020-08" db="EMBL/GenBank/DDBJ databases">
        <title>Genomic Encyclopedia of Type Strains, Phase IV (KMG-IV): sequencing the most valuable type-strain genomes for metagenomic binning, comparative biology and taxonomic classification.</title>
        <authorList>
            <person name="Goeker M."/>
        </authorList>
    </citation>
    <scope>NUCLEOTIDE SEQUENCE [LARGE SCALE GENOMIC DNA]</scope>
    <source>
        <strain evidence="3 4">DSM 101730</strain>
    </source>
</reference>
<dbReference type="SUPFAM" id="SSF53218">
    <property type="entry name" value="Molybdenum cofactor biosynthesis proteins"/>
    <property type="match status" value="1"/>
</dbReference>
<keyword evidence="1" id="KW-0460">Magnesium</keyword>
<dbReference type="PANTHER" id="PTHR43777:SF1">
    <property type="entry name" value="MOLYBDENUM COFACTOR CYTIDYLYLTRANSFERASE"/>
    <property type="match status" value="1"/>
</dbReference>
<dbReference type="InterPro" id="IPR012184">
    <property type="entry name" value="Bifunc_Mopterin-bd"/>
</dbReference>
<proteinExistence type="predicted"/>
<dbReference type="CDD" id="cd03522">
    <property type="entry name" value="MoeA_like"/>
    <property type="match status" value="1"/>
</dbReference>
<feature type="domain" description="MobA-like NTP transferase" evidence="2">
    <location>
        <begin position="345"/>
        <end position="506"/>
    </location>
</feature>
<evidence type="ECO:0000256" key="1">
    <source>
        <dbReference type="ARBA" id="ARBA00022842"/>
    </source>
</evidence>
<dbReference type="EC" id="2.7.7.76" evidence="3"/>
<name>A0A840SRX7_9RHOB</name>
<gene>
    <name evidence="3" type="ORF">HNP73_003255</name>
</gene>
<organism evidence="3 4">
    <name type="scientific">Amaricoccus macauensis</name>
    <dbReference type="NCBI Taxonomy" id="57001"/>
    <lineage>
        <taxon>Bacteria</taxon>
        <taxon>Pseudomonadati</taxon>
        <taxon>Pseudomonadota</taxon>
        <taxon>Alphaproteobacteria</taxon>
        <taxon>Rhodobacterales</taxon>
        <taxon>Paracoccaceae</taxon>
        <taxon>Amaricoccus</taxon>
    </lineage>
</organism>
<evidence type="ECO:0000313" key="4">
    <source>
        <dbReference type="Proteomes" id="UP000549457"/>
    </source>
</evidence>
<dbReference type="Proteomes" id="UP000549457">
    <property type="component" value="Unassembled WGS sequence"/>
</dbReference>
<dbReference type="CDD" id="cd04182">
    <property type="entry name" value="GT_2_like_f"/>
    <property type="match status" value="1"/>
</dbReference>
<dbReference type="Gene3D" id="3.90.550.10">
    <property type="entry name" value="Spore Coat Polysaccharide Biosynthesis Protein SpsA, Chain A"/>
    <property type="match status" value="1"/>
</dbReference>
<dbReference type="Gene3D" id="3.90.105.10">
    <property type="entry name" value="Molybdopterin biosynthesis moea protein, domain 2"/>
    <property type="match status" value="1"/>
</dbReference>
<dbReference type="EMBL" id="JACHFM010000003">
    <property type="protein sequence ID" value="MBB5223308.1"/>
    <property type="molecule type" value="Genomic_DNA"/>
</dbReference>
<keyword evidence="3" id="KW-0548">Nucleotidyltransferase</keyword>
<dbReference type="InterPro" id="IPR036425">
    <property type="entry name" value="MoaB/Mog-like_dom_sf"/>
</dbReference>
<sequence length="539" mass="54830">MWFGSVPVAEAEGAVLAHSIAAGGLRLKKGRTLGPADLAALTAAGVDAVTVARLDPGDVGEDAAAEAIATALVPERGGLSVSAPYTGRVNLFATVPGVLRVDDTAVNGLNSLDPAITLATLPAFARVAARQMVATVKIIPYAVAGESVRLAVRRLVQSAGVLRLHPFREQRVSLILTRTPGMKASLLTKGAETVGARLAALGQASEPPVIVAHETGAVAEAVAAATGDLVLVLGASATSDAADVCPAGVVAAGGELLRFGLPVDPGNLLFLARHRGRPVVGMPGCARSPALNGADWVLERLAAGIEMTAAGLSGMGVGGLLKEIPARPQPRAGRAAPVGRARVAALVLAAGASRRMRGADKLLEGVAGEPVLARVARAANASQADETVVVLQPGADARRATLAGLGATIVEAPDWAEGMAASLRAGLAAVQARADAVVVLLADMPEVDARAIDRLIAAFDPEEGREICRAVSADGTPGHPVLFGRRFFETLAGLTGDRGAREVIRDAGEFVTEVATEGRGAIVDLDTPEDWAAWRAARA</sequence>
<dbReference type="SUPFAM" id="SSF53448">
    <property type="entry name" value="Nucleotide-diphospho-sugar transferases"/>
    <property type="match status" value="1"/>
</dbReference>
<evidence type="ECO:0000259" key="2">
    <source>
        <dbReference type="Pfam" id="PF12804"/>
    </source>
</evidence>
<dbReference type="PANTHER" id="PTHR43777">
    <property type="entry name" value="MOLYBDENUM COFACTOR CYTIDYLYLTRANSFERASE"/>
    <property type="match status" value="1"/>
</dbReference>
<dbReference type="PIRSF" id="PIRSF036626">
    <property type="entry name" value="MPTBd_MobAlike"/>
    <property type="match status" value="1"/>
</dbReference>
<accession>A0A840SRX7</accession>
<evidence type="ECO:0000313" key="3">
    <source>
        <dbReference type="EMBL" id="MBB5223308.1"/>
    </source>
</evidence>
<comment type="caution">
    <text evidence="3">The sequence shown here is derived from an EMBL/GenBank/DDBJ whole genome shotgun (WGS) entry which is preliminary data.</text>
</comment>
<dbReference type="InterPro" id="IPR025877">
    <property type="entry name" value="MobA-like_NTP_Trfase"/>
</dbReference>
<keyword evidence="3" id="KW-0808">Transferase</keyword>
<keyword evidence="4" id="KW-1185">Reference proteome</keyword>
<dbReference type="AlphaFoldDB" id="A0A840SRX7"/>
<dbReference type="RefSeq" id="WP_184151891.1">
    <property type="nucleotide sequence ID" value="NZ_JACHFM010000003.1"/>
</dbReference>
<dbReference type="Gene3D" id="3.40.980.10">
    <property type="entry name" value="MoaB/Mog-like domain"/>
    <property type="match status" value="1"/>
</dbReference>
<protein>
    <submittedName>
        <fullName evidence="3">Molybdenum cofactor cytidylyltransferase</fullName>
        <ecNumber evidence="3">2.7.7.76</ecNumber>
    </submittedName>
</protein>
<dbReference type="Pfam" id="PF12804">
    <property type="entry name" value="NTP_transf_3"/>
    <property type="match status" value="1"/>
</dbReference>
<dbReference type="GO" id="GO:0061602">
    <property type="term" value="F:molybdenum cofactor cytidylyltransferase activity"/>
    <property type="evidence" value="ECO:0007669"/>
    <property type="project" value="UniProtKB-EC"/>
</dbReference>
<dbReference type="InterPro" id="IPR029044">
    <property type="entry name" value="Nucleotide-diphossugar_trans"/>
</dbReference>